<dbReference type="SUPFAM" id="SSF103473">
    <property type="entry name" value="MFS general substrate transporter"/>
    <property type="match status" value="1"/>
</dbReference>
<reference evidence="9" key="1">
    <citation type="journal article" date="2019" name="Int. J. Syst. Evol. Microbiol.">
        <title>The Global Catalogue of Microorganisms (GCM) 10K type strain sequencing project: providing services to taxonomists for standard genome sequencing and annotation.</title>
        <authorList>
            <consortium name="The Broad Institute Genomics Platform"/>
            <consortium name="The Broad Institute Genome Sequencing Center for Infectious Disease"/>
            <person name="Wu L."/>
            <person name="Ma J."/>
        </authorList>
    </citation>
    <scope>NUCLEOTIDE SEQUENCE [LARGE SCALE GENOMIC DNA]</scope>
    <source>
        <strain evidence="9">CGMCC 1.12477</strain>
    </source>
</reference>
<dbReference type="EMBL" id="JBHUGD010000003">
    <property type="protein sequence ID" value="MFD1946525.1"/>
    <property type="molecule type" value="Genomic_DNA"/>
</dbReference>
<keyword evidence="5 6" id="KW-0472">Membrane</keyword>
<protein>
    <submittedName>
        <fullName evidence="8">MFS transporter</fullName>
    </submittedName>
</protein>
<dbReference type="PROSITE" id="PS50850">
    <property type="entry name" value="MFS"/>
    <property type="match status" value="1"/>
</dbReference>
<evidence type="ECO:0000256" key="3">
    <source>
        <dbReference type="ARBA" id="ARBA00022692"/>
    </source>
</evidence>
<proteinExistence type="predicted"/>
<keyword evidence="9" id="KW-1185">Reference proteome</keyword>
<evidence type="ECO:0000313" key="9">
    <source>
        <dbReference type="Proteomes" id="UP001597351"/>
    </source>
</evidence>
<evidence type="ECO:0000256" key="2">
    <source>
        <dbReference type="ARBA" id="ARBA00022475"/>
    </source>
</evidence>
<dbReference type="InterPro" id="IPR020846">
    <property type="entry name" value="MFS_dom"/>
</dbReference>
<keyword evidence="4 6" id="KW-1133">Transmembrane helix</keyword>
<name>A0ABW4TKU4_9ACTN</name>
<feature type="transmembrane region" description="Helical" evidence="6">
    <location>
        <begin position="21"/>
        <end position="41"/>
    </location>
</feature>
<feature type="transmembrane region" description="Helical" evidence="6">
    <location>
        <begin position="369"/>
        <end position="392"/>
    </location>
</feature>
<dbReference type="PANTHER" id="PTHR23513">
    <property type="entry name" value="INTEGRAL MEMBRANE EFFLUX PROTEIN-RELATED"/>
    <property type="match status" value="1"/>
</dbReference>
<feature type="transmembrane region" description="Helical" evidence="6">
    <location>
        <begin position="104"/>
        <end position="122"/>
    </location>
</feature>
<dbReference type="RefSeq" id="WP_343916756.1">
    <property type="nucleotide sequence ID" value="NZ_BAAAJT010000002.1"/>
</dbReference>
<feature type="transmembrane region" description="Helical" evidence="6">
    <location>
        <begin position="219"/>
        <end position="242"/>
    </location>
</feature>
<evidence type="ECO:0000313" key="8">
    <source>
        <dbReference type="EMBL" id="MFD1946525.1"/>
    </source>
</evidence>
<sequence length="418" mass="43545">MTGYRSLARNRDFTRLWVGEAVSQLGTGASLFVLPLVGYALTGSALMAALPVGAHTLGIALALLPAGVVADAVDKRRLLLASSALGAALAGSAAVAGFLGALTLAHLVVVAFGTGVAAGFYMPTEMSAVRQVVTREELPTAISQNQARHHVASLLGGPLGGILYAVARPLPFLVDAVSYVVSLVTVARVRTDLAPTRRTRQRPVAELAEGLRYLLARPYFRATAAFSASVNLVVNAVFYVAVLRLVQEGVPSTTIGLVEALAGAGGVLGALAAPWIIDRMRTGHLTISVAWVWVPLLVPLAFWPSAWVVGAMLFVGLLLNPAGNAGGQSYRVAITPDALQGRLASAQQFLGFTTIPLAPLLGGWLLEAWGGQAATLALLVAAALSALIPTLTREVRTVPRPRDWPVLDETGELVARAA</sequence>
<feature type="domain" description="Major facilitator superfamily (MFS) profile" evidence="7">
    <location>
        <begin position="12"/>
        <end position="397"/>
    </location>
</feature>
<dbReference type="Proteomes" id="UP001597351">
    <property type="component" value="Unassembled WGS sequence"/>
</dbReference>
<comment type="caution">
    <text evidence="8">The sequence shown here is derived from an EMBL/GenBank/DDBJ whole genome shotgun (WGS) entry which is preliminary data.</text>
</comment>
<keyword evidence="3 6" id="KW-0812">Transmembrane</keyword>
<feature type="transmembrane region" description="Helical" evidence="6">
    <location>
        <begin position="47"/>
        <end position="66"/>
    </location>
</feature>
<organism evidence="8 9">
    <name type="scientific">Nocardioides aestuarii</name>
    <dbReference type="NCBI Taxonomy" id="252231"/>
    <lineage>
        <taxon>Bacteria</taxon>
        <taxon>Bacillati</taxon>
        <taxon>Actinomycetota</taxon>
        <taxon>Actinomycetes</taxon>
        <taxon>Propionibacteriales</taxon>
        <taxon>Nocardioidaceae</taxon>
        <taxon>Nocardioides</taxon>
    </lineage>
</organism>
<dbReference type="CDD" id="cd06173">
    <property type="entry name" value="MFS_MefA_like"/>
    <property type="match status" value="1"/>
</dbReference>
<gene>
    <name evidence="8" type="ORF">ACFSDE_06965</name>
</gene>
<dbReference type="PANTHER" id="PTHR23513:SF6">
    <property type="entry name" value="MAJOR FACILITATOR SUPERFAMILY ASSOCIATED DOMAIN-CONTAINING PROTEIN"/>
    <property type="match status" value="1"/>
</dbReference>
<feature type="transmembrane region" description="Helical" evidence="6">
    <location>
        <begin position="254"/>
        <end position="277"/>
    </location>
</feature>
<keyword evidence="2" id="KW-1003">Cell membrane</keyword>
<dbReference type="InterPro" id="IPR011701">
    <property type="entry name" value="MFS"/>
</dbReference>
<evidence type="ECO:0000256" key="5">
    <source>
        <dbReference type="ARBA" id="ARBA00023136"/>
    </source>
</evidence>
<evidence type="ECO:0000259" key="7">
    <source>
        <dbReference type="PROSITE" id="PS50850"/>
    </source>
</evidence>
<accession>A0ABW4TKU4</accession>
<dbReference type="Gene3D" id="1.20.1250.20">
    <property type="entry name" value="MFS general substrate transporter like domains"/>
    <property type="match status" value="1"/>
</dbReference>
<feature type="transmembrane region" description="Helical" evidence="6">
    <location>
        <begin position="78"/>
        <end position="98"/>
    </location>
</feature>
<dbReference type="Pfam" id="PF07690">
    <property type="entry name" value="MFS_1"/>
    <property type="match status" value="1"/>
</dbReference>
<evidence type="ECO:0000256" key="1">
    <source>
        <dbReference type="ARBA" id="ARBA00004651"/>
    </source>
</evidence>
<evidence type="ECO:0000256" key="6">
    <source>
        <dbReference type="SAM" id="Phobius"/>
    </source>
</evidence>
<evidence type="ECO:0000256" key="4">
    <source>
        <dbReference type="ARBA" id="ARBA00022989"/>
    </source>
</evidence>
<comment type="subcellular location">
    <subcellularLocation>
        <location evidence="1">Cell membrane</location>
        <topology evidence="1">Multi-pass membrane protein</topology>
    </subcellularLocation>
</comment>
<dbReference type="InterPro" id="IPR036259">
    <property type="entry name" value="MFS_trans_sf"/>
</dbReference>
<feature type="transmembrane region" description="Helical" evidence="6">
    <location>
        <begin position="289"/>
        <end position="319"/>
    </location>
</feature>